<feature type="non-terminal residue" evidence="2">
    <location>
        <position position="1"/>
    </location>
</feature>
<dbReference type="InterPro" id="IPR003423">
    <property type="entry name" value="OMP_efflux"/>
</dbReference>
<evidence type="ECO:0000313" key="3">
    <source>
        <dbReference type="Proteomes" id="UP000534870"/>
    </source>
</evidence>
<dbReference type="RefSeq" id="WP_176642013.1">
    <property type="nucleotide sequence ID" value="NZ_JABXXP010001176.1"/>
</dbReference>
<evidence type="ECO:0000313" key="2">
    <source>
        <dbReference type="EMBL" id="NVN13772.1"/>
    </source>
</evidence>
<evidence type="ECO:0000256" key="1">
    <source>
        <dbReference type="ARBA" id="ARBA00007613"/>
    </source>
</evidence>
<proteinExistence type="inferred from homology"/>
<dbReference type="InterPro" id="IPR010131">
    <property type="entry name" value="MdtP/NodT-like"/>
</dbReference>
<dbReference type="Gene3D" id="1.20.1600.10">
    <property type="entry name" value="Outer membrane efflux proteins (OEP)"/>
    <property type="match status" value="1"/>
</dbReference>
<accession>A0A7Y7J0Q0</accession>
<sequence length="205" mass="22826">VPSELARRRPDIRQAEAQLHSATAQVGEAVAEFYPRVTINAGFGFQSLSFRDLGFWNAKTWNVGPSISLPIFQGGRLRGQLELRHAAQQEAAITYRRTVLGAWHEVDDALTAYRDEQMRRDSLQRQVASDQRALDLARDQYRHGMVTFLTVLDAERQVLGAQTDLTGSTGALSRDLVQLYDALGGGWESAFPERMPARVPMAARG</sequence>
<name>A0A7Y7J0Q0_9PROT</name>
<comment type="similarity">
    <text evidence="1">Belongs to the outer membrane factor (OMF) (TC 1.B.17) family.</text>
</comment>
<organism evidence="2 3">
    <name type="scientific">Nguyenibacter vanlangensis</name>
    <dbReference type="NCBI Taxonomy" id="1216886"/>
    <lineage>
        <taxon>Bacteria</taxon>
        <taxon>Pseudomonadati</taxon>
        <taxon>Pseudomonadota</taxon>
        <taxon>Alphaproteobacteria</taxon>
        <taxon>Acetobacterales</taxon>
        <taxon>Acetobacteraceae</taxon>
        <taxon>Nguyenibacter</taxon>
    </lineage>
</organism>
<dbReference type="Pfam" id="PF02321">
    <property type="entry name" value="OEP"/>
    <property type="match status" value="1"/>
</dbReference>
<dbReference type="AlphaFoldDB" id="A0A7Y7J0Q0"/>
<dbReference type="PANTHER" id="PTHR30203:SF25">
    <property type="entry name" value="OUTER MEMBRANE PROTEIN-RELATED"/>
    <property type="match status" value="1"/>
</dbReference>
<reference evidence="2 3" key="1">
    <citation type="submission" date="2020-06" db="EMBL/GenBank/DDBJ databases">
        <title>Description of novel acetic acid bacteria.</title>
        <authorList>
            <person name="Sombolestani A."/>
        </authorList>
    </citation>
    <scope>NUCLEOTIDE SEQUENCE [LARGE SCALE GENOMIC DNA]</scope>
    <source>
        <strain evidence="2 3">LMG 31431</strain>
    </source>
</reference>
<feature type="non-terminal residue" evidence="2">
    <location>
        <position position="205"/>
    </location>
</feature>
<dbReference type="EMBL" id="JABXXP010001176">
    <property type="protein sequence ID" value="NVN13772.1"/>
    <property type="molecule type" value="Genomic_DNA"/>
</dbReference>
<dbReference type="SUPFAM" id="SSF56954">
    <property type="entry name" value="Outer membrane efflux proteins (OEP)"/>
    <property type="match status" value="1"/>
</dbReference>
<gene>
    <name evidence="2" type="ORF">HUK84_21965</name>
</gene>
<dbReference type="GO" id="GO:0015562">
    <property type="term" value="F:efflux transmembrane transporter activity"/>
    <property type="evidence" value="ECO:0007669"/>
    <property type="project" value="InterPro"/>
</dbReference>
<dbReference type="Proteomes" id="UP000534870">
    <property type="component" value="Unassembled WGS sequence"/>
</dbReference>
<protein>
    <submittedName>
        <fullName evidence="2">TolC family protein</fullName>
    </submittedName>
</protein>
<dbReference type="PANTHER" id="PTHR30203">
    <property type="entry name" value="OUTER MEMBRANE CATION EFFLUX PROTEIN"/>
    <property type="match status" value="1"/>
</dbReference>
<dbReference type="Gene3D" id="2.20.200.10">
    <property type="entry name" value="Outer membrane efflux proteins (OEP)"/>
    <property type="match status" value="1"/>
</dbReference>
<comment type="caution">
    <text evidence="2">The sequence shown here is derived from an EMBL/GenBank/DDBJ whole genome shotgun (WGS) entry which is preliminary data.</text>
</comment>